<dbReference type="VEuPathDB" id="FungiDB:AB675_10398"/>
<dbReference type="RefSeq" id="XP_017997429.1">
    <property type="nucleotide sequence ID" value="XM_018139165.1"/>
</dbReference>
<feature type="region of interest" description="Disordered" evidence="6">
    <location>
        <begin position="43"/>
        <end position="76"/>
    </location>
</feature>
<keyword evidence="3" id="KW-0809">Transit peptide</keyword>
<feature type="compositionally biased region" description="Polar residues" evidence="6">
    <location>
        <begin position="43"/>
        <end position="52"/>
    </location>
</feature>
<reference evidence="7 8" key="1">
    <citation type="submission" date="2015-06" db="EMBL/GenBank/DDBJ databases">
        <title>Draft genome of the ant-associated black yeast Phialophora attae CBS 131958.</title>
        <authorList>
            <person name="Moreno L.F."/>
            <person name="Stielow B.J."/>
            <person name="de Hoog S."/>
            <person name="Vicente V.A."/>
            <person name="Weiss V.A."/>
            <person name="de Vries M."/>
            <person name="Cruz L.M."/>
            <person name="Souza E.M."/>
        </authorList>
    </citation>
    <scope>NUCLEOTIDE SEQUENCE [LARGE SCALE GENOMIC DNA]</scope>
    <source>
        <strain evidence="7 8">CBS 131958</strain>
    </source>
</reference>
<keyword evidence="4" id="KW-0496">Mitochondrion</keyword>
<proteinExistence type="inferred from homology"/>
<dbReference type="InterPro" id="IPR023335">
    <property type="entry name" value="ATP12_ortho_dom_sf"/>
</dbReference>
<keyword evidence="5" id="KW-0143">Chaperone</keyword>
<comment type="caution">
    <text evidence="7">The sequence shown here is derived from an EMBL/GenBank/DDBJ whole genome shotgun (WGS) entry which is preliminary data.</text>
</comment>
<keyword evidence="8" id="KW-1185">Reference proteome</keyword>
<protein>
    <submittedName>
        <fullName evidence="7">Protein atp12, mitochondrial</fullName>
    </submittedName>
</protein>
<dbReference type="SUPFAM" id="SSF51905">
    <property type="entry name" value="FAD/NAD(P)-binding domain"/>
    <property type="match status" value="2"/>
</dbReference>
<evidence type="ECO:0000313" key="7">
    <source>
        <dbReference type="EMBL" id="KPI37466.1"/>
    </source>
</evidence>
<dbReference type="Proteomes" id="UP000038010">
    <property type="component" value="Unassembled WGS sequence"/>
</dbReference>
<comment type="subcellular location">
    <subcellularLocation>
        <location evidence="1">Mitochondrion</location>
    </subcellularLocation>
</comment>
<name>A0A0N1H587_9EURO</name>
<dbReference type="AlphaFoldDB" id="A0A0N1H587"/>
<feature type="region of interest" description="Disordered" evidence="6">
    <location>
        <begin position="605"/>
        <end position="625"/>
    </location>
</feature>
<evidence type="ECO:0000256" key="2">
    <source>
        <dbReference type="ARBA" id="ARBA00008231"/>
    </source>
</evidence>
<dbReference type="PANTHER" id="PTHR21013">
    <property type="entry name" value="ATP SYNTHASE MITOCHONDRIAL F1 COMPLEX ASSEMBLY FACTOR 2/ATP12 PROTEIN, MITOCHONDRIAL PRECURSOR"/>
    <property type="match status" value="1"/>
</dbReference>
<dbReference type="PANTHER" id="PTHR21013:SF10">
    <property type="entry name" value="ATP SYNTHASE MITOCHONDRIAL F1 COMPLEX ASSEMBLY FACTOR 2"/>
    <property type="match status" value="1"/>
</dbReference>
<dbReference type="InterPro" id="IPR011419">
    <property type="entry name" value="ATP12_ATP_synth-F1-assembly"/>
</dbReference>
<dbReference type="InterPro" id="IPR042272">
    <property type="entry name" value="ATP12_ATP_synth-F1-assembly_N"/>
</dbReference>
<dbReference type="Gene3D" id="1.10.3580.10">
    <property type="entry name" value="ATP12 ATPase"/>
    <property type="match status" value="1"/>
</dbReference>
<comment type="similarity">
    <text evidence="2">Belongs to the ATP12 family.</text>
</comment>
<feature type="compositionally biased region" description="Polar residues" evidence="6">
    <location>
        <begin position="610"/>
        <end position="622"/>
    </location>
</feature>
<dbReference type="Pfam" id="PF07542">
    <property type="entry name" value="ATP12"/>
    <property type="match status" value="1"/>
</dbReference>
<gene>
    <name evidence="7" type="ORF">AB675_10398</name>
</gene>
<dbReference type="Gene3D" id="3.50.50.60">
    <property type="entry name" value="FAD/NAD(P)-binding domain"/>
    <property type="match status" value="1"/>
</dbReference>
<dbReference type="SUPFAM" id="SSF160909">
    <property type="entry name" value="ATP12-like"/>
    <property type="match status" value="1"/>
</dbReference>
<evidence type="ECO:0000256" key="4">
    <source>
        <dbReference type="ARBA" id="ARBA00023128"/>
    </source>
</evidence>
<evidence type="ECO:0000256" key="1">
    <source>
        <dbReference type="ARBA" id="ARBA00004173"/>
    </source>
</evidence>
<dbReference type="InterPro" id="IPR036188">
    <property type="entry name" value="FAD/NAD-bd_sf"/>
</dbReference>
<dbReference type="OrthoDB" id="5322896at2759"/>
<dbReference type="PRINTS" id="PR00419">
    <property type="entry name" value="ADXRDTASE"/>
</dbReference>
<dbReference type="GeneID" id="28731045"/>
<dbReference type="Gene3D" id="3.30.2180.10">
    <property type="entry name" value="ATP12-like"/>
    <property type="match status" value="1"/>
</dbReference>
<dbReference type="EMBL" id="LFJN01000024">
    <property type="protein sequence ID" value="KPI37466.1"/>
    <property type="molecule type" value="Genomic_DNA"/>
</dbReference>
<dbReference type="GO" id="GO:0005739">
    <property type="term" value="C:mitochondrion"/>
    <property type="evidence" value="ECO:0007669"/>
    <property type="project" value="UniProtKB-SubCell"/>
</dbReference>
<evidence type="ECO:0000256" key="5">
    <source>
        <dbReference type="ARBA" id="ARBA00023186"/>
    </source>
</evidence>
<dbReference type="GO" id="GO:0033615">
    <property type="term" value="P:mitochondrial proton-transporting ATP synthase complex assembly"/>
    <property type="evidence" value="ECO:0007669"/>
    <property type="project" value="TreeGrafter"/>
</dbReference>
<evidence type="ECO:0000256" key="6">
    <source>
        <dbReference type="SAM" id="MobiDB-lite"/>
    </source>
</evidence>
<dbReference type="STRING" id="1664694.A0A0N1H587"/>
<organism evidence="7 8">
    <name type="scientific">Cyphellophora attinorum</name>
    <dbReference type="NCBI Taxonomy" id="1664694"/>
    <lineage>
        <taxon>Eukaryota</taxon>
        <taxon>Fungi</taxon>
        <taxon>Dikarya</taxon>
        <taxon>Ascomycota</taxon>
        <taxon>Pezizomycotina</taxon>
        <taxon>Eurotiomycetes</taxon>
        <taxon>Chaetothyriomycetidae</taxon>
        <taxon>Chaetothyriales</taxon>
        <taxon>Cyphellophoraceae</taxon>
        <taxon>Cyphellophora</taxon>
    </lineage>
</organism>
<accession>A0A0N1H587</accession>
<evidence type="ECO:0000313" key="8">
    <source>
        <dbReference type="Proteomes" id="UP000038010"/>
    </source>
</evidence>
<dbReference type="Pfam" id="PF13738">
    <property type="entry name" value="Pyr_redox_3"/>
    <property type="match status" value="1"/>
</dbReference>
<sequence>MSIVSKHAGVRVLITRRGVCTCTWRGEGPNASSTHQRRTFLTTPGSRATTLPITGAGPPPSAPQPKSLSNAERVAGHRRKAALLEAAKEIRQQQDKPTTKSTSPLKRRFWQSVYVKETPEGYQIMLDKRPVRTPTKNVISIPLSKPTLAHAIAIEWDLLSSAQEALKNHKIPMTSIVSRAHDILEADTTIGPNNDVRAQIQSTMLRYLDTDTLLCWAPVRSSIESTYGPTTPAPEDGSPKRSLRDLQMETAKPIIAFLTGSIWPGISIIPTLDPDSIIPTQQSEVTRSVISGWIAGLPAYELAALERAALATKSLLVGARLIVEWSEEFRHLQQSSESTTMETISTAAGGSQAAINSADQRFGVESAAQAASLEVSWQTAIYGEVEDTHDVEKEDVRRQLGSAVLMEHPAVLTKLRVAYPTFFKQNWIPLELNLKDLSRDVVITMSERTDLQHDLPKAALPRLALANGLRADDVNASSIAAAWISQLNDYLQGGSSADLTKLFHEESWWRDILAMSWDTRAIKGPSSIAKYLETFDHGLKRLTLSSTGMLQPRLMDQGVLWISAGFNFETRFGVGRGVVMLVNTDTDEWKAWVFHTILEKLHEKQEEQPSSKLSNGHTTNGETMKDSSFDHTVIVVGGGSSGLMVAAQLRARNIDYIVLEKFSEPGGMWHSRYDTVATHTPSYMDVYPSLKYPEDFPDWPARKDVIKWMHTYVRELKLNIRHNVTVTSVARSSSSAKTRWQIQLTDNTSKDTSVLTCRHVVLTTGIFNASMPKLLSLPSHMVPSPLSITNARVVIIGTGSTGYDIAADYVSHGAKSVTVVQRTPTFNVSRETARKLHFAPYNPALGGNADQADVLMNAMAIPVLRSVGVGMAQVAAAMDKELLDGSEAKGVQVKRGDDGDGFPDWLLIRLGGFYLDQGANQLILDGKIKFRAAGKQGVLDVDERGVVFEGKDGGTEVVGADIVVLATGFARADQIVDMLMTDNEDRKTLGQIGSVDKEGERIGVYPDSGICSGHRRWRDSTLV</sequence>
<evidence type="ECO:0000256" key="3">
    <source>
        <dbReference type="ARBA" id="ARBA00022946"/>
    </source>
</evidence>